<comment type="caution">
    <text evidence="8">The sequence shown here is derived from an EMBL/GenBank/DDBJ whole genome shotgun (WGS) entry which is preliminary data.</text>
</comment>
<evidence type="ECO:0000256" key="6">
    <source>
        <dbReference type="ARBA" id="ARBA00023065"/>
    </source>
</evidence>
<keyword evidence="3" id="KW-0547">Nucleotide-binding</keyword>
<reference evidence="8 9" key="1">
    <citation type="submission" date="2020-08" db="EMBL/GenBank/DDBJ databases">
        <title>Genomic Encyclopedia of Type Strains, Phase IV (KMG-IV): sequencing the most valuable type-strain genomes for metagenomic binning, comparative biology and taxonomic classification.</title>
        <authorList>
            <person name="Goeker M."/>
        </authorList>
    </citation>
    <scope>NUCLEOTIDE SEQUENCE [LARGE SCALE GENOMIC DNA]</scope>
    <source>
        <strain evidence="8 9">DSM 100021</strain>
    </source>
</reference>
<dbReference type="InterPro" id="IPR003439">
    <property type="entry name" value="ABC_transporter-like_ATP-bd"/>
</dbReference>
<keyword evidence="4 8" id="KW-0067">ATP-binding</keyword>
<evidence type="ECO:0000256" key="3">
    <source>
        <dbReference type="ARBA" id="ARBA00022741"/>
    </source>
</evidence>
<dbReference type="Gene3D" id="3.40.50.300">
    <property type="entry name" value="P-loop containing nucleotide triphosphate hydrolases"/>
    <property type="match status" value="1"/>
</dbReference>
<dbReference type="PANTHER" id="PTHR42734:SF5">
    <property type="entry name" value="IRON TRANSPORT SYSTEM ATP-BINDING PROTEIN HI_0361-RELATED"/>
    <property type="match status" value="1"/>
</dbReference>
<dbReference type="PANTHER" id="PTHR42734">
    <property type="entry name" value="METAL TRANSPORT SYSTEM ATP-BINDING PROTEIN TM_0124-RELATED"/>
    <property type="match status" value="1"/>
</dbReference>
<keyword evidence="5" id="KW-0862">Zinc</keyword>
<evidence type="ECO:0000256" key="5">
    <source>
        <dbReference type="ARBA" id="ARBA00022906"/>
    </source>
</evidence>
<keyword evidence="6" id="KW-0406">Ion transport</keyword>
<gene>
    <name evidence="8" type="ORF">GGQ71_001330</name>
</gene>
<dbReference type="Pfam" id="PF00005">
    <property type="entry name" value="ABC_tran"/>
    <property type="match status" value="1"/>
</dbReference>
<name>A0A7W6MTC9_9HYPH</name>
<keyword evidence="5" id="KW-0864">Zinc transport</keyword>
<evidence type="ECO:0000259" key="7">
    <source>
        <dbReference type="PROSITE" id="PS50893"/>
    </source>
</evidence>
<evidence type="ECO:0000313" key="9">
    <source>
        <dbReference type="Proteomes" id="UP000544107"/>
    </source>
</evidence>
<dbReference type="AlphaFoldDB" id="A0A7W6MTC9"/>
<dbReference type="InterPro" id="IPR027417">
    <property type="entry name" value="P-loop_NTPase"/>
</dbReference>
<dbReference type="CDD" id="cd03235">
    <property type="entry name" value="ABC_Metallic_Cations"/>
    <property type="match status" value="1"/>
</dbReference>
<dbReference type="GO" id="GO:0016887">
    <property type="term" value="F:ATP hydrolysis activity"/>
    <property type="evidence" value="ECO:0007669"/>
    <property type="project" value="InterPro"/>
</dbReference>
<dbReference type="EMBL" id="JACIED010000002">
    <property type="protein sequence ID" value="MBB4007067.1"/>
    <property type="molecule type" value="Genomic_DNA"/>
</dbReference>
<dbReference type="InterPro" id="IPR003593">
    <property type="entry name" value="AAA+_ATPase"/>
</dbReference>
<comment type="similarity">
    <text evidence="1">Belongs to the ABC transporter superfamily.</text>
</comment>
<evidence type="ECO:0000256" key="1">
    <source>
        <dbReference type="ARBA" id="ARBA00005417"/>
    </source>
</evidence>
<dbReference type="SUPFAM" id="SSF52540">
    <property type="entry name" value="P-loop containing nucleoside triphosphate hydrolases"/>
    <property type="match status" value="1"/>
</dbReference>
<dbReference type="InterPro" id="IPR017871">
    <property type="entry name" value="ABC_transporter-like_CS"/>
</dbReference>
<dbReference type="PROSITE" id="PS00211">
    <property type="entry name" value="ABC_TRANSPORTER_1"/>
    <property type="match status" value="1"/>
</dbReference>
<dbReference type="GO" id="GO:0005524">
    <property type="term" value="F:ATP binding"/>
    <property type="evidence" value="ECO:0007669"/>
    <property type="project" value="UniProtKB-KW"/>
</dbReference>
<evidence type="ECO:0000256" key="4">
    <source>
        <dbReference type="ARBA" id="ARBA00022840"/>
    </source>
</evidence>
<dbReference type="SMART" id="SM00382">
    <property type="entry name" value="AAA"/>
    <property type="match status" value="1"/>
</dbReference>
<protein>
    <submittedName>
        <fullName evidence="8">Zinc/manganese transport system ATP-binding protein</fullName>
    </submittedName>
</protein>
<accession>A0A7W6MTC9</accession>
<dbReference type="InterPro" id="IPR050153">
    <property type="entry name" value="Metal_Ion_Import_ABC"/>
</dbReference>
<evidence type="ECO:0000256" key="2">
    <source>
        <dbReference type="ARBA" id="ARBA00022448"/>
    </source>
</evidence>
<sequence>MTAKTASGDMTGSIIRLDNLTVAYDRHPAVHHVNGVIAPGSLTAIAGPNGAGKSTLLKTIIGELRPAEGSVQHQLKRTEFGYLPQAAEINRRFPISVFDTVLLGAWSRSGAFGSVSKADRERAREALQTVGLEGFEKRSIGALSAGQFQRVLFARLLLQDAKVILLDEPFTAIDARTTRDLIDIVGTWHGDGRTVIAVLHDFDQVRSHFPQTLLLARELVSWGPTEEALSPANLLKARAMAERWDEDAETCQPADRKTARPAA</sequence>
<keyword evidence="2" id="KW-0813">Transport</keyword>
<feature type="domain" description="ABC transporter" evidence="7">
    <location>
        <begin position="15"/>
        <end position="242"/>
    </location>
</feature>
<proteinExistence type="inferred from homology"/>
<dbReference type="Proteomes" id="UP000544107">
    <property type="component" value="Unassembled WGS sequence"/>
</dbReference>
<dbReference type="GO" id="GO:0006829">
    <property type="term" value="P:zinc ion transport"/>
    <property type="evidence" value="ECO:0007669"/>
    <property type="project" value="UniProtKB-KW"/>
</dbReference>
<evidence type="ECO:0000313" key="8">
    <source>
        <dbReference type="EMBL" id="MBB4007067.1"/>
    </source>
</evidence>
<organism evidence="8 9">
    <name type="scientific">Allorhizobium taibaishanense</name>
    <dbReference type="NCBI Taxonomy" id="887144"/>
    <lineage>
        <taxon>Bacteria</taxon>
        <taxon>Pseudomonadati</taxon>
        <taxon>Pseudomonadota</taxon>
        <taxon>Alphaproteobacteria</taxon>
        <taxon>Hyphomicrobiales</taxon>
        <taxon>Rhizobiaceae</taxon>
        <taxon>Rhizobium/Agrobacterium group</taxon>
        <taxon>Allorhizobium</taxon>
    </lineage>
</organism>
<dbReference type="PROSITE" id="PS50893">
    <property type="entry name" value="ABC_TRANSPORTER_2"/>
    <property type="match status" value="1"/>
</dbReference>